<dbReference type="InterPro" id="IPR029068">
    <property type="entry name" value="Glyas_Bleomycin-R_OHBP_Dase"/>
</dbReference>
<dbReference type="Gene3D" id="3.10.180.10">
    <property type="entry name" value="2,3-Dihydroxybiphenyl 1,2-Dioxygenase, domain 1"/>
    <property type="match status" value="1"/>
</dbReference>
<proteinExistence type="predicted"/>
<name>A0A0B3YAS0_9ALTE</name>
<dbReference type="Proteomes" id="UP000031197">
    <property type="component" value="Unassembled WGS sequence"/>
</dbReference>
<dbReference type="InterPro" id="IPR037523">
    <property type="entry name" value="VOC_core"/>
</dbReference>
<comment type="caution">
    <text evidence="2">The sequence shown here is derived from an EMBL/GenBank/DDBJ whole genome shotgun (WGS) entry which is preliminary data.</text>
</comment>
<dbReference type="RefSeq" id="WP_039218386.1">
    <property type="nucleotide sequence ID" value="NZ_JWLW01000012.1"/>
</dbReference>
<evidence type="ECO:0000259" key="1">
    <source>
        <dbReference type="PROSITE" id="PS51819"/>
    </source>
</evidence>
<dbReference type="AlphaFoldDB" id="A0A0B3YAS0"/>
<organism evidence="2 3">
    <name type="scientific">Alteromonas marina</name>
    <dbReference type="NCBI Taxonomy" id="203795"/>
    <lineage>
        <taxon>Bacteria</taxon>
        <taxon>Pseudomonadati</taxon>
        <taxon>Pseudomonadota</taxon>
        <taxon>Gammaproteobacteria</taxon>
        <taxon>Alteromonadales</taxon>
        <taxon>Alteromonadaceae</taxon>
        <taxon>Alteromonas/Salinimonas group</taxon>
        <taxon>Alteromonas</taxon>
    </lineage>
</organism>
<dbReference type="EMBL" id="JWLW01000012">
    <property type="protein sequence ID" value="KHT54153.1"/>
    <property type="molecule type" value="Genomic_DNA"/>
</dbReference>
<accession>A0A0B3YAS0</accession>
<feature type="domain" description="VOC" evidence="1">
    <location>
        <begin position="5"/>
        <end position="125"/>
    </location>
</feature>
<dbReference type="SUPFAM" id="SSF54593">
    <property type="entry name" value="Glyoxalase/Bleomycin resistance protein/Dihydroxybiphenyl dioxygenase"/>
    <property type="match status" value="1"/>
</dbReference>
<dbReference type="OrthoDB" id="9179860at2"/>
<sequence>MTTAYLEHANITVENPDELASLLCTLFGWKVRWSGGAKNDGYTVHVGNDKDYLALYRPKIINDIESDYKTLANINHIGIIVPNLDETEQRVLALNFNTFSHGDYEPGRRFYFMAQKNIEIEVVSYA</sequence>
<dbReference type="PROSITE" id="PS51819">
    <property type="entry name" value="VOC"/>
    <property type="match status" value="1"/>
</dbReference>
<protein>
    <submittedName>
        <fullName evidence="2">Glyoxalase</fullName>
    </submittedName>
</protein>
<gene>
    <name evidence="2" type="ORF">RJ41_06335</name>
</gene>
<keyword evidence="3" id="KW-1185">Reference proteome</keyword>
<reference evidence="2 3" key="1">
    <citation type="submission" date="2014-12" db="EMBL/GenBank/DDBJ databases">
        <title>Genome sequencing of Alteromonas marina AD001.</title>
        <authorList>
            <person name="Adrian T.G.S."/>
            <person name="Chan K.G."/>
        </authorList>
    </citation>
    <scope>NUCLEOTIDE SEQUENCE [LARGE SCALE GENOMIC DNA]</scope>
    <source>
        <strain evidence="2 3">AD001</strain>
    </source>
</reference>
<evidence type="ECO:0000313" key="3">
    <source>
        <dbReference type="Proteomes" id="UP000031197"/>
    </source>
</evidence>
<evidence type="ECO:0000313" key="2">
    <source>
        <dbReference type="EMBL" id="KHT54153.1"/>
    </source>
</evidence>